<protein>
    <submittedName>
        <fullName evidence="1">Uncharacterized protein</fullName>
    </submittedName>
</protein>
<keyword evidence="2" id="KW-1185">Reference proteome</keyword>
<evidence type="ECO:0000313" key="1">
    <source>
        <dbReference type="EMBL" id="GMN59250.1"/>
    </source>
</evidence>
<dbReference type="AlphaFoldDB" id="A0AA88DPU0"/>
<proteinExistence type="predicted"/>
<reference evidence="1" key="1">
    <citation type="submission" date="2023-07" db="EMBL/GenBank/DDBJ databases">
        <title>draft genome sequence of fig (Ficus carica).</title>
        <authorList>
            <person name="Takahashi T."/>
            <person name="Nishimura K."/>
        </authorList>
    </citation>
    <scope>NUCLEOTIDE SEQUENCE</scope>
</reference>
<accession>A0AA88DPU0</accession>
<dbReference type="EMBL" id="BTGU01000085">
    <property type="protein sequence ID" value="GMN59250.1"/>
    <property type="molecule type" value="Genomic_DNA"/>
</dbReference>
<comment type="caution">
    <text evidence="1">The sequence shown here is derived from an EMBL/GenBank/DDBJ whole genome shotgun (WGS) entry which is preliminary data.</text>
</comment>
<evidence type="ECO:0000313" key="2">
    <source>
        <dbReference type="Proteomes" id="UP001187192"/>
    </source>
</evidence>
<gene>
    <name evidence="1" type="ORF">TIFTF001_028341</name>
</gene>
<organism evidence="1 2">
    <name type="scientific">Ficus carica</name>
    <name type="common">Common fig</name>
    <dbReference type="NCBI Taxonomy" id="3494"/>
    <lineage>
        <taxon>Eukaryota</taxon>
        <taxon>Viridiplantae</taxon>
        <taxon>Streptophyta</taxon>
        <taxon>Embryophyta</taxon>
        <taxon>Tracheophyta</taxon>
        <taxon>Spermatophyta</taxon>
        <taxon>Magnoliopsida</taxon>
        <taxon>eudicotyledons</taxon>
        <taxon>Gunneridae</taxon>
        <taxon>Pentapetalae</taxon>
        <taxon>rosids</taxon>
        <taxon>fabids</taxon>
        <taxon>Rosales</taxon>
        <taxon>Moraceae</taxon>
        <taxon>Ficeae</taxon>
        <taxon>Ficus</taxon>
    </lineage>
</organism>
<name>A0AA88DPU0_FICCA</name>
<dbReference type="Proteomes" id="UP001187192">
    <property type="component" value="Unassembled WGS sequence"/>
</dbReference>
<sequence length="114" mass="12520">MCLRPFLSASLAVLSSNPEISDIVLLKRLMFKITKRNSEPTSTTRETVTRMPLVFPTIRSTSDATQIVSTRNSLQPTHLHPHVSALRPCGILHGVFHRASVCLCAPANSSTPRV</sequence>